<dbReference type="RefSeq" id="WP_248655605.1">
    <property type="nucleotide sequence ID" value="NZ_CP096658.1"/>
</dbReference>
<keyword evidence="3" id="KW-1185">Reference proteome</keyword>
<keyword evidence="1" id="KW-1133">Transmembrane helix</keyword>
<organism evidence="2 3">
    <name type="scientific">Halorussus gelatinilyticus</name>
    <dbReference type="NCBI Taxonomy" id="2937524"/>
    <lineage>
        <taxon>Archaea</taxon>
        <taxon>Methanobacteriati</taxon>
        <taxon>Methanobacteriota</taxon>
        <taxon>Stenosarchaea group</taxon>
        <taxon>Halobacteria</taxon>
        <taxon>Halobacteriales</taxon>
        <taxon>Haladaptataceae</taxon>
        <taxon>Halorussus</taxon>
    </lineage>
</organism>
<proteinExistence type="predicted"/>
<dbReference type="KEGG" id="haxz:M0R88_03625"/>
<dbReference type="PROSITE" id="PS51257">
    <property type="entry name" value="PROKAR_LIPOPROTEIN"/>
    <property type="match status" value="1"/>
</dbReference>
<dbReference type="Proteomes" id="UP000830434">
    <property type="component" value="Chromosome"/>
</dbReference>
<keyword evidence="1" id="KW-0812">Transmembrane</keyword>
<evidence type="ECO:0000313" key="3">
    <source>
        <dbReference type="Proteomes" id="UP000830434"/>
    </source>
</evidence>
<keyword evidence="1" id="KW-0472">Membrane</keyword>
<evidence type="ECO:0000256" key="1">
    <source>
        <dbReference type="SAM" id="Phobius"/>
    </source>
</evidence>
<dbReference type="AlphaFoldDB" id="A0A8U0IJB5"/>
<sequence>MRTVNASGPTVALSGLGGCLTALAIVNYASGVYGGATVAGIGGIVAFAFVLLVE</sequence>
<feature type="transmembrane region" description="Helical" evidence="1">
    <location>
        <begin position="34"/>
        <end position="53"/>
    </location>
</feature>
<dbReference type="GeneID" id="72188914"/>
<reference evidence="2" key="1">
    <citation type="submission" date="2022-04" db="EMBL/GenBank/DDBJ databases">
        <title>Diverse halophilic archaea isolated from saline environments.</title>
        <authorList>
            <person name="Cui H.-L."/>
        </authorList>
    </citation>
    <scope>NUCLEOTIDE SEQUENCE</scope>
    <source>
        <strain evidence="2">XZYJT40</strain>
    </source>
</reference>
<accession>A0A8U0IJB5</accession>
<protein>
    <submittedName>
        <fullName evidence="2">Uncharacterized protein</fullName>
    </submittedName>
</protein>
<gene>
    <name evidence="2" type="ORF">M0R88_03625</name>
</gene>
<name>A0A8U0IJB5_9EURY</name>
<evidence type="ECO:0000313" key="2">
    <source>
        <dbReference type="EMBL" id="UPW01200.1"/>
    </source>
</evidence>
<dbReference type="EMBL" id="CP096658">
    <property type="protein sequence ID" value="UPW01200.1"/>
    <property type="molecule type" value="Genomic_DNA"/>
</dbReference>